<keyword evidence="5" id="KW-0677">Repeat</keyword>
<evidence type="ECO:0000256" key="1">
    <source>
        <dbReference type="ARBA" id="ARBA00004586"/>
    </source>
</evidence>
<evidence type="ECO:0000256" key="9">
    <source>
        <dbReference type="ARBA" id="ARBA00023121"/>
    </source>
</evidence>
<sequence>MTSRRKTSGWYYSGKNPIFNVNQSEIIEGNKEKRDENVEDPTHGKFMRLNVESSSYWVSGVYKARKTVIDPPKILWQENKYKSNIHNIPFHGKKTNILFHPIPSIELEPMFEAFEKSTSIICITIVISIIVFGKLAGGALHGLILISLCITSVIFLWMKDLVQKSRLCQWQGESKRGEYATANMIPESVEWINSFLGKVWGLVDPEKLSSVAELLENVMQASAPSIIENVRVAEINQGSNPLRILSLQALPESQVKEFKCNVRSQISKDKSTEETKFNEDDGAFFNLECSFAYHAKRSPDDAPVKIKNMHMQLFFDIGIKGLFGVPFPVFVELQELVGKMRLRLRISSEPPLLKELTFTLISLPQVQVSCTPMIQAGINILNLPIISRFINESIVTVISEYIAPKSGTLDLGRILQGDDIQKEVKTMGMLWIKIHKVIGLGKQDRRGSDRGGSDSYITVGFSKYGKPMYSTRVIQDDLNPIWEESCALLINPALIKVDEQLSIELWDYDRSTPDNLLGRIELSLQKMIKHSGKMFNLISRLQSSNRENLMSGELFWEIGYFRKSNLNLSLRTDGIDKNLPDGLKDIKELHDEKGKLNNTTEEAVAHTPPDPLWSSGICSIIIHKIVNLELQNMKGNNGKRKGREYEPALKSGDLELEENKDLASSYCTILINDELVYRTRTKNVCGTPIFNTGTNRFIRDWRSAIITITVRDQRMREHDPILGVISLKISTLLQKSSQVTRWYPLTGGIGYGHIRVSLLFRSFEILLPPQQLGWDVGTFEITSTILLASGYEKISKLKMRTGGSSGSVPRSRCQKSEIEDGVFWDISKTDGKNFVRLPVKYRYRSPIVFEFHVTKKVKPDAYAIIWLHNIEDNVEMEINIPIWKTDNGTRLTQNYITKENCQNISDLHVEEIGQLAFTARFKSGIDHDHRKFVADNESRETQETWEACFSDDLRKSDIKQDDLYNISNLNRLNVSQTRNPHLRSYYEEAKIRKQLGNYAIYNTRVGSDCRIKNDRIPSPSEGISYISGSSSDYHSDDEDLDLSGSGSDTLSFHDAPNYGQPKSEDICNQARQDFHSRNPLKQISKYNEDKDNLHRKHRGLMQWKPIRNLGFAKDETKFLLRRTLRKSSLQER</sequence>
<dbReference type="Gene3D" id="2.60.40.150">
    <property type="entry name" value="C2 domain"/>
    <property type="match status" value="2"/>
</dbReference>
<keyword evidence="8" id="KW-0445">Lipid transport</keyword>
<evidence type="ECO:0000259" key="14">
    <source>
        <dbReference type="PROSITE" id="PS51847"/>
    </source>
</evidence>
<dbReference type="InterPro" id="IPR037765">
    <property type="entry name" value="C2B_Tricalbin"/>
</dbReference>
<dbReference type="InterPro" id="IPR057349">
    <property type="entry name" value="C2_Mug190_3rd"/>
</dbReference>
<dbReference type="CDD" id="cd21676">
    <property type="entry name" value="SMP_Mug190"/>
    <property type="match status" value="1"/>
</dbReference>
<feature type="domain" description="SMP-LTD" evidence="14">
    <location>
        <begin position="185"/>
        <end position="412"/>
    </location>
</feature>
<reference evidence="15 16" key="1">
    <citation type="submission" date="2017-10" db="EMBL/GenBank/DDBJ databases">
        <title>Development of genomic resources for the powdery mildew, Erysiphe pulchra.</title>
        <authorList>
            <person name="Wadl P.A."/>
            <person name="Mack B.M."/>
            <person name="Moore G."/>
            <person name="Beltz S.B."/>
        </authorList>
    </citation>
    <scope>NUCLEOTIDE SEQUENCE [LARGE SCALE GENOMIC DNA]</scope>
    <source>
        <strain evidence="15">Cflorida</strain>
    </source>
</reference>
<evidence type="ECO:0000259" key="13">
    <source>
        <dbReference type="PROSITE" id="PS50004"/>
    </source>
</evidence>
<comment type="subcellular location">
    <subcellularLocation>
        <location evidence="1">Endoplasmic reticulum membrane</location>
    </subcellularLocation>
</comment>
<evidence type="ECO:0000256" key="11">
    <source>
        <dbReference type="SAM" id="MobiDB-lite"/>
    </source>
</evidence>
<name>A0A2S4PRX3_9PEZI</name>
<feature type="region of interest" description="Disordered" evidence="11">
    <location>
        <begin position="1012"/>
        <end position="1049"/>
    </location>
</feature>
<keyword evidence="3" id="KW-0597">Phosphoprotein</keyword>
<dbReference type="EMBL" id="PEDP01000861">
    <property type="protein sequence ID" value="POS84788.1"/>
    <property type="molecule type" value="Genomic_DNA"/>
</dbReference>
<keyword evidence="9" id="KW-0446">Lipid-binding</keyword>
<keyword evidence="2" id="KW-0813">Transport</keyword>
<dbReference type="GO" id="GO:0005789">
    <property type="term" value="C:endoplasmic reticulum membrane"/>
    <property type="evidence" value="ECO:0007669"/>
    <property type="project" value="UniProtKB-SubCell"/>
</dbReference>
<protein>
    <recommendedName>
        <fullName evidence="17">C2 domain-containing protein</fullName>
    </recommendedName>
</protein>
<feature type="transmembrane region" description="Helical" evidence="12">
    <location>
        <begin position="139"/>
        <end position="157"/>
    </location>
</feature>
<feature type="domain" description="C2" evidence="13">
    <location>
        <begin position="599"/>
        <end position="743"/>
    </location>
</feature>
<dbReference type="PANTHER" id="PTHR47348:SF3">
    <property type="entry name" value="MEIOTICALLY UP-REGULATED GENE 190 PROTEIN"/>
    <property type="match status" value="1"/>
</dbReference>
<feature type="domain" description="C2" evidence="13">
    <location>
        <begin position="410"/>
        <end position="537"/>
    </location>
</feature>
<dbReference type="GO" id="GO:0008289">
    <property type="term" value="F:lipid binding"/>
    <property type="evidence" value="ECO:0007669"/>
    <property type="project" value="UniProtKB-KW"/>
</dbReference>
<dbReference type="InterPro" id="IPR035892">
    <property type="entry name" value="C2_domain_sf"/>
</dbReference>
<dbReference type="GO" id="GO:0061817">
    <property type="term" value="P:endoplasmic reticulum-plasma membrane tethering"/>
    <property type="evidence" value="ECO:0007669"/>
    <property type="project" value="InterPro"/>
</dbReference>
<dbReference type="PANTHER" id="PTHR47348">
    <property type="entry name" value="MEIOTICALLY UP-REGULATED GENE 190 PROTEIN"/>
    <property type="match status" value="1"/>
</dbReference>
<dbReference type="PROSITE" id="PS51847">
    <property type="entry name" value="SMP"/>
    <property type="match status" value="1"/>
</dbReference>
<organism evidence="15 16">
    <name type="scientific">Erysiphe pulchra</name>
    <dbReference type="NCBI Taxonomy" id="225359"/>
    <lineage>
        <taxon>Eukaryota</taxon>
        <taxon>Fungi</taxon>
        <taxon>Dikarya</taxon>
        <taxon>Ascomycota</taxon>
        <taxon>Pezizomycotina</taxon>
        <taxon>Leotiomycetes</taxon>
        <taxon>Erysiphales</taxon>
        <taxon>Erysiphaceae</taxon>
        <taxon>Erysiphe</taxon>
    </lineage>
</organism>
<keyword evidence="16" id="KW-1185">Reference proteome</keyword>
<evidence type="ECO:0000256" key="7">
    <source>
        <dbReference type="ARBA" id="ARBA00022989"/>
    </source>
</evidence>
<dbReference type="AlphaFoldDB" id="A0A2S4PRX3"/>
<keyword evidence="7 12" id="KW-1133">Transmembrane helix</keyword>
<dbReference type="InterPro" id="IPR031468">
    <property type="entry name" value="SMP_LBD"/>
</dbReference>
<evidence type="ECO:0000256" key="3">
    <source>
        <dbReference type="ARBA" id="ARBA00022553"/>
    </source>
</evidence>
<evidence type="ECO:0000313" key="15">
    <source>
        <dbReference type="EMBL" id="POS84788.1"/>
    </source>
</evidence>
<keyword evidence="4 12" id="KW-0812">Transmembrane</keyword>
<dbReference type="GO" id="GO:0006869">
    <property type="term" value="P:lipid transport"/>
    <property type="evidence" value="ECO:0007669"/>
    <property type="project" value="UniProtKB-KW"/>
</dbReference>
<dbReference type="SUPFAM" id="SSF49562">
    <property type="entry name" value="C2 domain (Calcium/lipid-binding domain, CaLB)"/>
    <property type="match status" value="2"/>
</dbReference>
<evidence type="ECO:0000256" key="6">
    <source>
        <dbReference type="ARBA" id="ARBA00022824"/>
    </source>
</evidence>
<dbReference type="OrthoDB" id="419768at2759"/>
<feature type="non-terminal residue" evidence="15">
    <location>
        <position position="1132"/>
    </location>
</feature>
<evidence type="ECO:0000256" key="2">
    <source>
        <dbReference type="ARBA" id="ARBA00022448"/>
    </source>
</evidence>
<proteinExistence type="predicted"/>
<evidence type="ECO:0000256" key="12">
    <source>
        <dbReference type="SAM" id="Phobius"/>
    </source>
</evidence>
<evidence type="ECO:0000256" key="4">
    <source>
        <dbReference type="ARBA" id="ARBA00022692"/>
    </source>
</evidence>
<dbReference type="CDD" id="cd04041">
    <property type="entry name" value="C2A_fungal"/>
    <property type="match status" value="1"/>
</dbReference>
<evidence type="ECO:0000313" key="16">
    <source>
        <dbReference type="Proteomes" id="UP000237438"/>
    </source>
</evidence>
<gene>
    <name evidence="15" type="ORF">EPUL_003642</name>
</gene>
<comment type="caution">
    <text evidence="15">The sequence shown here is derived from an EMBL/GenBank/DDBJ whole genome shotgun (WGS) entry which is preliminary data.</text>
</comment>
<dbReference type="PROSITE" id="PS50004">
    <property type="entry name" value="C2"/>
    <property type="match status" value="2"/>
</dbReference>
<keyword evidence="10 12" id="KW-0472">Membrane</keyword>
<dbReference type="InterPro" id="IPR037767">
    <property type="entry name" value="C2A_Mug190-like"/>
</dbReference>
<evidence type="ECO:0000256" key="5">
    <source>
        <dbReference type="ARBA" id="ARBA00022737"/>
    </source>
</evidence>
<evidence type="ECO:0008006" key="17">
    <source>
        <dbReference type="Google" id="ProtNLM"/>
    </source>
</evidence>
<dbReference type="InterPro" id="IPR000008">
    <property type="entry name" value="C2_dom"/>
</dbReference>
<keyword evidence="6" id="KW-0256">Endoplasmic reticulum</keyword>
<dbReference type="Pfam" id="PF25669">
    <property type="entry name" value="SMP_MUG190-like"/>
    <property type="match status" value="1"/>
</dbReference>
<dbReference type="STRING" id="225359.A0A2S4PRX3"/>
<feature type="compositionally biased region" description="Low complexity" evidence="11">
    <location>
        <begin position="1017"/>
        <end position="1032"/>
    </location>
</feature>
<evidence type="ECO:0000256" key="10">
    <source>
        <dbReference type="ARBA" id="ARBA00023136"/>
    </source>
</evidence>
<dbReference type="Pfam" id="PF25331">
    <property type="entry name" value="C2_Mug190_3rd"/>
    <property type="match status" value="1"/>
</dbReference>
<dbReference type="Pfam" id="PF00168">
    <property type="entry name" value="C2"/>
    <property type="match status" value="2"/>
</dbReference>
<evidence type="ECO:0000256" key="8">
    <source>
        <dbReference type="ARBA" id="ARBA00023055"/>
    </source>
</evidence>
<dbReference type="CDD" id="cd04052">
    <property type="entry name" value="C2B_Tricalbin-like"/>
    <property type="match status" value="1"/>
</dbReference>
<dbReference type="Proteomes" id="UP000237438">
    <property type="component" value="Unassembled WGS sequence"/>
</dbReference>
<accession>A0A2S4PRX3</accession>
<dbReference type="SMART" id="SM00239">
    <property type="entry name" value="C2"/>
    <property type="match status" value="2"/>
</dbReference>